<protein>
    <submittedName>
        <fullName evidence="1">IP14428p</fullName>
    </submittedName>
</protein>
<name>Q3ZAM6_DROME</name>
<proteinExistence type="evidence at transcript level"/>
<feature type="non-terminal residue" evidence="1">
    <location>
        <position position="1"/>
    </location>
</feature>
<dbReference type="EMBL" id="BT023843">
    <property type="protein sequence ID" value="AAZ86764.1"/>
    <property type="molecule type" value="mRNA"/>
</dbReference>
<organism evidence="1">
    <name type="scientific">Drosophila melanogaster</name>
    <name type="common">Fruit fly</name>
    <dbReference type="NCBI Taxonomy" id="7227"/>
    <lineage>
        <taxon>Eukaryota</taxon>
        <taxon>Metazoa</taxon>
        <taxon>Ecdysozoa</taxon>
        <taxon>Arthropoda</taxon>
        <taxon>Hexapoda</taxon>
        <taxon>Insecta</taxon>
        <taxon>Pterygota</taxon>
        <taxon>Neoptera</taxon>
        <taxon>Endopterygota</taxon>
        <taxon>Diptera</taxon>
        <taxon>Brachycera</taxon>
        <taxon>Muscomorpha</taxon>
        <taxon>Ephydroidea</taxon>
        <taxon>Drosophilidae</taxon>
        <taxon>Drosophila</taxon>
        <taxon>Sophophora</taxon>
    </lineage>
</organism>
<dbReference type="AlphaFoldDB" id="Q3ZAM6"/>
<reference evidence="1" key="1">
    <citation type="submission" date="2005-08" db="EMBL/GenBank/DDBJ databases">
        <authorList>
            <person name="Stapleton M."/>
            <person name="Carlson J."/>
            <person name="Chavez C."/>
            <person name="Frise E."/>
            <person name="George R."/>
            <person name="Pacleb J."/>
            <person name="Park S."/>
            <person name="Wan K."/>
            <person name="Yu C."/>
            <person name="Celniker S."/>
        </authorList>
    </citation>
    <scope>NUCLEOTIDE SEQUENCE</scope>
</reference>
<sequence>ALLTTLAQTATAHGKANTKYRTYIEASSMVLNFRS</sequence>
<evidence type="ECO:0000313" key="1">
    <source>
        <dbReference type="EMBL" id="AAZ86764.1"/>
    </source>
</evidence>
<accession>Q3ZAM6</accession>